<dbReference type="GO" id="GO:0004674">
    <property type="term" value="F:protein serine/threonine kinase activity"/>
    <property type="evidence" value="ECO:0007669"/>
    <property type="project" value="TreeGrafter"/>
</dbReference>
<evidence type="ECO:0000313" key="7">
    <source>
        <dbReference type="EMBL" id="RSH90886.1"/>
    </source>
</evidence>
<feature type="region of interest" description="Disordered" evidence="4">
    <location>
        <begin position="962"/>
        <end position="1036"/>
    </location>
</feature>
<evidence type="ECO:0000256" key="1">
    <source>
        <dbReference type="ARBA" id="ARBA00022741"/>
    </source>
</evidence>
<dbReference type="STRING" id="1890683.A0A427YIG4"/>
<feature type="binding site" evidence="3">
    <location>
        <position position="77"/>
    </location>
    <ligand>
        <name>ATP</name>
        <dbReference type="ChEBI" id="CHEBI:30616"/>
    </ligand>
</feature>
<evidence type="ECO:0000256" key="2">
    <source>
        <dbReference type="ARBA" id="ARBA00022840"/>
    </source>
</evidence>
<dbReference type="Gene3D" id="1.10.510.10">
    <property type="entry name" value="Transferase(Phosphotransferase) domain 1"/>
    <property type="match status" value="1"/>
</dbReference>
<dbReference type="Proteomes" id="UP000279259">
    <property type="component" value="Unassembled WGS sequence"/>
</dbReference>
<reference evidence="7 8" key="1">
    <citation type="submission" date="2018-11" db="EMBL/GenBank/DDBJ databases">
        <title>Genome sequence of Saitozyma podzolica DSM 27192.</title>
        <authorList>
            <person name="Aliyu H."/>
            <person name="Gorte O."/>
            <person name="Ochsenreither K."/>
        </authorList>
    </citation>
    <scope>NUCLEOTIDE SEQUENCE [LARGE SCALE GENOMIC DNA]</scope>
    <source>
        <strain evidence="7 8">DSM 27192</strain>
    </source>
</reference>
<feature type="region of interest" description="Disordered" evidence="4">
    <location>
        <begin position="1201"/>
        <end position="1290"/>
    </location>
</feature>
<feature type="region of interest" description="Disordered" evidence="4">
    <location>
        <begin position="472"/>
        <end position="525"/>
    </location>
</feature>
<feature type="compositionally biased region" description="Low complexity" evidence="4">
    <location>
        <begin position="908"/>
        <end position="920"/>
    </location>
</feature>
<keyword evidence="2 3" id="KW-0067">ATP-binding</keyword>
<gene>
    <name evidence="7" type="ORF">EHS25_010062</name>
</gene>
<dbReference type="GO" id="GO:0035556">
    <property type="term" value="P:intracellular signal transduction"/>
    <property type="evidence" value="ECO:0007669"/>
    <property type="project" value="TreeGrafter"/>
</dbReference>
<feature type="domain" description="UBA" evidence="6">
    <location>
        <begin position="543"/>
        <end position="584"/>
    </location>
</feature>
<feature type="region of interest" description="Disordered" evidence="4">
    <location>
        <begin position="430"/>
        <end position="450"/>
    </location>
</feature>
<feature type="compositionally biased region" description="Polar residues" evidence="4">
    <location>
        <begin position="990"/>
        <end position="1015"/>
    </location>
</feature>
<dbReference type="SMART" id="SM00220">
    <property type="entry name" value="S_TKc"/>
    <property type="match status" value="1"/>
</dbReference>
<feature type="compositionally biased region" description="Polar residues" evidence="4">
    <location>
        <begin position="962"/>
        <end position="978"/>
    </location>
</feature>
<dbReference type="PROSITE" id="PS50011">
    <property type="entry name" value="PROTEIN_KINASE_DOM"/>
    <property type="match status" value="1"/>
</dbReference>
<comment type="caution">
    <text evidence="7">The sequence shown here is derived from an EMBL/GenBank/DDBJ whole genome shotgun (WGS) entry which is preliminary data.</text>
</comment>
<feature type="compositionally biased region" description="Basic and acidic residues" evidence="4">
    <location>
        <begin position="762"/>
        <end position="780"/>
    </location>
</feature>
<dbReference type="PROSITE" id="PS00107">
    <property type="entry name" value="PROTEIN_KINASE_ATP"/>
    <property type="match status" value="1"/>
</dbReference>
<feature type="compositionally biased region" description="Basic and acidic residues" evidence="4">
    <location>
        <begin position="473"/>
        <end position="483"/>
    </location>
</feature>
<dbReference type="PROSITE" id="PS00108">
    <property type="entry name" value="PROTEIN_KINASE_ST"/>
    <property type="match status" value="1"/>
</dbReference>
<feature type="compositionally biased region" description="Low complexity" evidence="4">
    <location>
        <begin position="352"/>
        <end position="369"/>
    </location>
</feature>
<feature type="compositionally biased region" description="Polar residues" evidence="4">
    <location>
        <begin position="800"/>
        <end position="818"/>
    </location>
</feature>
<evidence type="ECO:0000259" key="5">
    <source>
        <dbReference type="PROSITE" id="PS50011"/>
    </source>
</evidence>
<evidence type="ECO:0008006" key="9">
    <source>
        <dbReference type="Google" id="ProtNLM"/>
    </source>
</evidence>
<dbReference type="InterPro" id="IPR011009">
    <property type="entry name" value="Kinase-like_dom_sf"/>
</dbReference>
<sequence length="1290" mass="139622">MSTQGRGGQNHAFMAGQSNNKQAQLSNAYQELGRELSSEKLTVVGGYTIGRVIGEGTFGSVHLAIHRLSGTRCAVKKIPKAHTPALTREIHHHRRLHHLHIVHLYEIIATENHIWLVTELCSGGELFDYLVERGRMLEGEARRLFGELAVAVGWMHRKGVVHRDLKLENVLLDGELRVKLGDMGFAREWQRGRLMETFCGTTGYASPEMLAGRKYLGVETDIWSLGIILYSLLCGGLPFDDDDERVMQELIMKGDYEEPEWLGEDARGLIKQMLQHEPSQRPSIEAILTHPWFKSTLIDQLPTADHPEGHSVPASPHLGASSPRPVPVRLPSSPLSRVDSNEPFSLGSPDAGSSRLLSPDGGSLSLPPLTNAPPAPPESEPSETSFESHDSERKPSSGITTPTTAEDDDPALERTHSGEYSVTEKALELLHPNTSQSTIRKPPESPTHAVKSRVAIRTLLEGQSEVDEDALTDGEHGAHDHSLHLPLALHSRTPSRTKRRSVSSTLSPERRHSHHSTSSQWQTFPPEDYLGVLNAEQPARFSTPSEKYLLQQLSDMGFDTGQLVHSVENDACDISAAMWWILRAKQSERGETDQVVEARAASAARRRERAAAYAREERRRAREAGANSKDVSRNASRDTSPVPKGQGVVTFKDEATPIPGSAQPAPSASLRGVSSLSPSLDPPPPLPPKTDLVHAVPAIRQPSDAVPQPSTPTREPRDTPTRPDLLSSPSDSSPNRERTKGRSPSMTMLQRATSVLAGGSWKGEEKADDPERKDKDDKRATSPTKLTKPIRGKLTKSESDSTLLTVTNASPSTITPSRSPEPLPKSNGSSRGKSPVAVGLAELSTTNPPSVDQAKSKAGKKDSLWSTFRLLFNEDKRRRKRDGTDSPAGKAGPAVVLSRGIAARSPHVNRVVAQSAASRRASMDGRPAFSRRSSSVNSRRSSVTSAHLPADLTLALHDGLSNVTRRPSQRSHGSQTPTSDREYADYPSRPGSSHSLQKGSSRSQSIRSPTIQSDGSGRAPASPLHNYHRRPPSGMASTRIRHIKVIPESQVPAVLRSASVASSVRSAASSRASSIDRGRPGTFASDDPHDSDYDTGQDDASLRSKRRRSSDDRYGPLAQQIQRTRSPLAHGHGHGHGHNHGHHNRTTLKPKPVLRDVFQHKDDDWIDEDEAGPSSAFAGGLGQLGGGANWGTRWVNGMRAAAHPSSGRDIAKRASGAAKKRPAGQLPGIAAVEEEDEEEGAGVGRGYVGKAANSSAGQGAGEGQGPRRRGLPASLPSAPPVVYEEDEEEE</sequence>
<dbReference type="InterPro" id="IPR017441">
    <property type="entry name" value="Protein_kinase_ATP_BS"/>
</dbReference>
<dbReference type="InterPro" id="IPR008271">
    <property type="entry name" value="Ser/Thr_kinase_AS"/>
</dbReference>
<feature type="compositionally biased region" description="Basic and acidic residues" evidence="4">
    <location>
        <begin position="614"/>
        <end position="623"/>
    </location>
</feature>
<dbReference type="CDD" id="cd14003">
    <property type="entry name" value="STKc_AMPK-like"/>
    <property type="match status" value="1"/>
</dbReference>
<feature type="compositionally biased region" description="Low complexity" evidence="4">
    <location>
        <begin position="930"/>
        <end position="945"/>
    </location>
</feature>
<dbReference type="PANTHER" id="PTHR24346">
    <property type="entry name" value="MAP/MICROTUBULE AFFINITY-REGULATING KINASE"/>
    <property type="match status" value="1"/>
</dbReference>
<name>A0A427YIG4_9TREE</name>
<feature type="compositionally biased region" description="Pro residues" evidence="4">
    <location>
        <begin position="370"/>
        <end position="379"/>
    </location>
</feature>
<dbReference type="Pfam" id="PF00069">
    <property type="entry name" value="Pkinase"/>
    <property type="match status" value="1"/>
</dbReference>
<organism evidence="7 8">
    <name type="scientific">Saitozyma podzolica</name>
    <dbReference type="NCBI Taxonomy" id="1890683"/>
    <lineage>
        <taxon>Eukaryota</taxon>
        <taxon>Fungi</taxon>
        <taxon>Dikarya</taxon>
        <taxon>Basidiomycota</taxon>
        <taxon>Agaricomycotina</taxon>
        <taxon>Tremellomycetes</taxon>
        <taxon>Tremellales</taxon>
        <taxon>Trimorphomycetaceae</taxon>
        <taxon>Saitozyma</taxon>
    </lineage>
</organism>
<dbReference type="EMBL" id="RSCD01000009">
    <property type="protein sequence ID" value="RSH90886.1"/>
    <property type="molecule type" value="Genomic_DNA"/>
</dbReference>
<keyword evidence="8" id="KW-1185">Reference proteome</keyword>
<dbReference type="FunFam" id="1.10.510.10:FF:000571">
    <property type="entry name" value="Maternal embryonic leucine zipper kinase"/>
    <property type="match status" value="1"/>
</dbReference>
<evidence type="ECO:0000256" key="3">
    <source>
        <dbReference type="PROSITE-ProRule" id="PRU10141"/>
    </source>
</evidence>
<keyword evidence="1 3" id="KW-0547">Nucleotide-binding</keyword>
<dbReference type="OrthoDB" id="504170at2759"/>
<feature type="domain" description="Protein kinase" evidence="5">
    <location>
        <begin position="47"/>
        <end position="293"/>
    </location>
</feature>
<feature type="compositionally biased region" description="Basic and acidic residues" evidence="4">
    <location>
        <begin position="386"/>
        <end position="395"/>
    </location>
</feature>
<dbReference type="InterPro" id="IPR015940">
    <property type="entry name" value="UBA"/>
</dbReference>
<protein>
    <recommendedName>
        <fullName evidence="9">Protein kinase domain-containing protein</fullName>
    </recommendedName>
</protein>
<feature type="region of interest" description="Disordered" evidence="4">
    <location>
        <begin position="302"/>
        <end position="414"/>
    </location>
</feature>
<feature type="compositionally biased region" description="Basic residues" evidence="4">
    <location>
        <begin position="1131"/>
        <end position="1148"/>
    </location>
</feature>
<evidence type="ECO:0000256" key="4">
    <source>
        <dbReference type="SAM" id="MobiDB-lite"/>
    </source>
</evidence>
<dbReference type="PANTHER" id="PTHR24346:SF110">
    <property type="entry name" value="NON-SPECIFIC SERINE_THREONINE PROTEIN KINASE"/>
    <property type="match status" value="1"/>
</dbReference>
<proteinExistence type="predicted"/>
<evidence type="ECO:0000313" key="8">
    <source>
        <dbReference type="Proteomes" id="UP000279259"/>
    </source>
</evidence>
<dbReference type="SUPFAM" id="SSF56112">
    <property type="entry name" value="Protein kinase-like (PK-like)"/>
    <property type="match status" value="1"/>
</dbReference>
<feature type="compositionally biased region" description="Low complexity" evidence="4">
    <location>
        <begin position="722"/>
        <end position="733"/>
    </location>
</feature>
<feature type="region of interest" description="Disordered" evidence="4">
    <location>
        <begin position="1064"/>
        <end position="1148"/>
    </location>
</feature>
<feature type="compositionally biased region" description="Polar residues" evidence="4">
    <location>
        <begin position="742"/>
        <end position="753"/>
    </location>
</feature>
<dbReference type="PROSITE" id="PS50030">
    <property type="entry name" value="UBA"/>
    <property type="match status" value="1"/>
</dbReference>
<feature type="compositionally biased region" description="Low complexity" evidence="4">
    <location>
        <begin position="321"/>
        <end position="338"/>
    </location>
</feature>
<dbReference type="GO" id="GO:0005524">
    <property type="term" value="F:ATP binding"/>
    <property type="evidence" value="ECO:0007669"/>
    <property type="project" value="UniProtKB-UniRule"/>
</dbReference>
<dbReference type="InterPro" id="IPR000719">
    <property type="entry name" value="Prot_kinase_dom"/>
</dbReference>
<feature type="compositionally biased region" description="Low complexity" evidence="4">
    <location>
        <begin position="1064"/>
        <end position="1073"/>
    </location>
</feature>
<feature type="region of interest" description="Disordered" evidence="4">
    <location>
        <begin position="609"/>
        <end position="950"/>
    </location>
</feature>
<dbReference type="GO" id="GO:0005737">
    <property type="term" value="C:cytoplasm"/>
    <property type="evidence" value="ECO:0007669"/>
    <property type="project" value="TreeGrafter"/>
</dbReference>
<accession>A0A427YIG4</accession>
<evidence type="ECO:0000259" key="6">
    <source>
        <dbReference type="PROSITE" id="PS50030"/>
    </source>
</evidence>